<protein>
    <submittedName>
        <fullName evidence="1">Uncharacterized protein</fullName>
    </submittedName>
</protein>
<gene>
    <name evidence="1" type="ORF">LMG27198_32100</name>
</gene>
<name>A0A9W6GWG6_9HYPH</name>
<evidence type="ECO:0000313" key="1">
    <source>
        <dbReference type="EMBL" id="GLI94218.1"/>
    </source>
</evidence>
<reference evidence="1" key="1">
    <citation type="journal article" date="2023" name="Int. J. Syst. Evol. Microbiol.">
        <title>Methylocystis iwaonis sp. nov., a type II methane-oxidizing bacterium from surface soil of a rice paddy field in Japan, and emended description of the genus Methylocystis (ex Whittenbury et al. 1970) Bowman et al. 1993.</title>
        <authorList>
            <person name="Kaise H."/>
            <person name="Sawadogo J.B."/>
            <person name="Alam M.S."/>
            <person name="Ueno C."/>
            <person name="Dianou D."/>
            <person name="Shinjo R."/>
            <person name="Asakawa S."/>
        </authorList>
    </citation>
    <scope>NUCLEOTIDE SEQUENCE</scope>
    <source>
        <strain evidence="1">LMG27198</strain>
    </source>
</reference>
<evidence type="ECO:0000313" key="2">
    <source>
        <dbReference type="Proteomes" id="UP001144323"/>
    </source>
</evidence>
<comment type="caution">
    <text evidence="1">The sequence shown here is derived from an EMBL/GenBank/DDBJ whole genome shotgun (WGS) entry which is preliminary data.</text>
</comment>
<dbReference type="EMBL" id="BSEC01000001">
    <property type="protein sequence ID" value="GLI94218.1"/>
    <property type="molecule type" value="Genomic_DNA"/>
</dbReference>
<keyword evidence="2" id="KW-1185">Reference proteome</keyword>
<dbReference type="Proteomes" id="UP001144323">
    <property type="component" value="Unassembled WGS sequence"/>
</dbReference>
<organism evidence="1 2">
    <name type="scientific">Methylocystis echinoides</name>
    <dbReference type="NCBI Taxonomy" id="29468"/>
    <lineage>
        <taxon>Bacteria</taxon>
        <taxon>Pseudomonadati</taxon>
        <taxon>Pseudomonadota</taxon>
        <taxon>Alphaproteobacteria</taxon>
        <taxon>Hyphomicrobiales</taxon>
        <taxon>Methylocystaceae</taxon>
        <taxon>Methylocystis</taxon>
    </lineage>
</organism>
<dbReference type="AlphaFoldDB" id="A0A9W6GWG6"/>
<sequence>MRQGSESKARKVVTVPPERVRRERAILRLWSGLALIDDECARTLVVSAICCLAENRAEPSR</sequence>
<proteinExistence type="predicted"/>
<accession>A0A9W6GWG6</accession>